<reference evidence="1" key="1">
    <citation type="journal article" date="2020" name="bioRxiv">
        <title>Chromosome-level reference genome of the European wasp spider Argiope bruennichi: a resource for studies on range expansion and evolutionary adaptation.</title>
        <authorList>
            <person name="Sheffer M.M."/>
            <person name="Hoppe A."/>
            <person name="Krehenwinkel H."/>
            <person name="Uhl G."/>
            <person name="Kuss A.W."/>
            <person name="Jensen L."/>
            <person name="Jensen C."/>
            <person name="Gillespie R.G."/>
            <person name="Hoff K.J."/>
            <person name="Prost S."/>
        </authorList>
    </citation>
    <scope>NUCLEOTIDE SEQUENCE</scope>
</reference>
<reference evidence="1" key="2">
    <citation type="submission" date="2020-06" db="EMBL/GenBank/DDBJ databases">
        <authorList>
            <person name="Sheffer M."/>
        </authorList>
    </citation>
    <scope>NUCLEOTIDE SEQUENCE</scope>
</reference>
<dbReference type="Gene3D" id="3.40.395.10">
    <property type="entry name" value="Adenoviral Proteinase, Chain A"/>
    <property type="match status" value="1"/>
</dbReference>
<gene>
    <name evidence="1" type="ORF">HNY73_006566</name>
</gene>
<comment type="caution">
    <text evidence="1">The sequence shown here is derived from an EMBL/GenBank/DDBJ whole genome shotgun (WGS) entry which is preliminary data.</text>
</comment>
<organism evidence="1 2">
    <name type="scientific">Argiope bruennichi</name>
    <name type="common">Wasp spider</name>
    <name type="synonym">Aranea bruennichi</name>
    <dbReference type="NCBI Taxonomy" id="94029"/>
    <lineage>
        <taxon>Eukaryota</taxon>
        <taxon>Metazoa</taxon>
        <taxon>Ecdysozoa</taxon>
        <taxon>Arthropoda</taxon>
        <taxon>Chelicerata</taxon>
        <taxon>Arachnida</taxon>
        <taxon>Araneae</taxon>
        <taxon>Araneomorphae</taxon>
        <taxon>Entelegynae</taxon>
        <taxon>Araneoidea</taxon>
        <taxon>Araneidae</taxon>
        <taxon>Argiope</taxon>
    </lineage>
</organism>
<keyword evidence="2" id="KW-1185">Reference proteome</keyword>
<name>A0A8T0FDR8_ARGBR</name>
<evidence type="ECO:0000313" key="1">
    <source>
        <dbReference type="EMBL" id="KAF8788535.1"/>
    </source>
</evidence>
<proteinExistence type="predicted"/>
<dbReference type="AlphaFoldDB" id="A0A8T0FDR8"/>
<sequence length="174" mass="20614">MFEDEIKDFFRQYADCTGNGDFKGVFAADEIPELDPNETAAFIVNTAVRGPIGIHWTAFYIHQGVLEFYDSYGVSPECYNIHVSNFVQKFPPHSAKWIPCRFQYYPATCGEFCIFFITQRLESFTREDIVNQLMDNYPNYDDFVIKYYNERLSHMKERQRNLFCGRRFPSLAWR</sequence>
<dbReference type="Proteomes" id="UP000807504">
    <property type="component" value="Unassembled WGS sequence"/>
</dbReference>
<accession>A0A8T0FDR8</accession>
<evidence type="ECO:0000313" key="2">
    <source>
        <dbReference type="Proteomes" id="UP000807504"/>
    </source>
</evidence>
<protein>
    <submittedName>
        <fullName evidence="1">Uncharacterized protein</fullName>
    </submittedName>
</protein>
<dbReference type="EMBL" id="JABXBU010000012">
    <property type="protein sequence ID" value="KAF8788535.1"/>
    <property type="molecule type" value="Genomic_DNA"/>
</dbReference>